<name>A0A7K1SR80_9BACT</name>
<gene>
    <name evidence="1" type="ORF">GO755_40345</name>
</gene>
<dbReference type="AlphaFoldDB" id="A0A7K1SR80"/>
<evidence type="ECO:0000313" key="2">
    <source>
        <dbReference type="Proteomes" id="UP000436006"/>
    </source>
</evidence>
<keyword evidence="2" id="KW-1185">Reference proteome</keyword>
<accession>A0A7K1SR80</accession>
<comment type="caution">
    <text evidence="1">The sequence shown here is derived from an EMBL/GenBank/DDBJ whole genome shotgun (WGS) entry which is preliminary data.</text>
</comment>
<dbReference type="Proteomes" id="UP000436006">
    <property type="component" value="Unassembled WGS sequence"/>
</dbReference>
<proteinExistence type="predicted"/>
<protein>
    <submittedName>
        <fullName evidence="1">Uncharacterized protein</fullName>
    </submittedName>
</protein>
<reference evidence="1 2" key="1">
    <citation type="submission" date="2019-12" db="EMBL/GenBank/DDBJ databases">
        <title>Spirosoma sp. HMF4905 genome sequencing and assembly.</title>
        <authorList>
            <person name="Kang H."/>
            <person name="Cha I."/>
            <person name="Kim H."/>
            <person name="Joh K."/>
        </authorList>
    </citation>
    <scope>NUCLEOTIDE SEQUENCE [LARGE SCALE GENOMIC DNA]</scope>
    <source>
        <strain evidence="1 2">HMF4905</strain>
    </source>
</reference>
<organism evidence="1 2">
    <name type="scientific">Spirosoma arboris</name>
    <dbReference type="NCBI Taxonomy" id="2682092"/>
    <lineage>
        <taxon>Bacteria</taxon>
        <taxon>Pseudomonadati</taxon>
        <taxon>Bacteroidota</taxon>
        <taxon>Cytophagia</taxon>
        <taxon>Cytophagales</taxon>
        <taxon>Cytophagaceae</taxon>
        <taxon>Spirosoma</taxon>
    </lineage>
</organism>
<sequence>MATHPAYKLEWTTGEDNSLLVSVGTGASATPRVYGNFVDTLKSLPDNLMYISLVDQDINCRIFGYCAYGA</sequence>
<dbReference type="RefSeq" id="WP_157591119.1">
    <property type="nucleotide sequence ID" value="NZ_WPIN01000040.1"/>
</dbReference>
<evidence type="ECO:0000313" key="1">
    <source>
        <dbReference type="EMBL" id="MVM36324.1"/>
    </source>
</evidence>
<dbReference type="EMBL" id="WPIN01000040">
    <property type="protein sequence ID" value="MVM36324.1"/>
    <property type="molecule type" value="Genomic_DNA"/>
</dbReference>